<gene>
    <name evidence="1" type="ORF">AVEN_52138_1</name>
</gene>
<evidence type="ECO:0000313" key="2">
    <source>
        <dbReference type="Proteomes" id="UP000499080"/>
    </source>
</evidence>
<dbReference type="EMBL" id="BGPR01020259">
    <property type="protein sequence ID" value="GBN84197.1"/>
    <property type="molecule type" value="Genomic_DNA"/>
</dbReference>
<name>A0A4Y2S837_ARAVE</name>
<organism evidence="1 2">
    <name type="scientific">Araneus ventricosus</name>
    <name type="common">Orbweaver spider</name>
    <name type="synonym">Epeira ventricosa</name>
    <dbReference type="NCBI Taxonomy" id="182803"/>
    <lineage>
        <taxon>Eukaryota</taxon>
        <taxon>Metazoa</taxon>
        <taxon>Ecdysozoa</taxon>
        <taxon>Arthropoda</taxon>
        <taxon>Chelicerata</taxon>
        <taxon>Arachnida</taxon>
        <taxon>Araneae</taxon>
        <taxon>Araneomorphae</taxon>
        <taxon>Entelegynae</taxon>
        <taxon>Araneoidea</taxon>
        <taxon>Araneidae</taxon>
        <taxon>Araneus</taxon>
    </lineage>
</organism>
<evidence type="ECO:0000313" key="1">
    <source>
        <dbReference type="EMBL" id="GBN84197.1"/>
    </source>
</evidence>
<dbReference type="AlphaFoldDB" id="A0A4Y2S837"/>
<reference evidence="1 2" key="1">
    <citation type="journal article" date="2019" name="Sci. Rep.">
        <title>Orb-weaving spider Araneus ventricosus genome elucidates the spidroin gene catalogue.</title>
        <authorList>
            <person name="Kono N."/>
            <person name="Nakamura H."/>
            <person name="Ohtoshi R."/>
            <person name="Moran D.A.P."/>
            <person name="Shinohara A."/>
            <person name="Yoshida Y."/>
            <person name="Fujiwara M."/>
            <person name="Mori M."/>
            <person name="Tomita M."/>
            <person name="Arakawa K."/>
        </authorList>
    </citation>
    <scope>NUCLEOTIDE SEQUENCE [LARGE SCALE GENOMIC DNA]</scope>
</reference>
<accession>A0A4Y2S837</accession>
<comment type="caution">
    <text evidence="1">The sequence shown here is derived from an EMBL/GenBank/DDBJ whole genome shotgun (WGS) entry which is preliminary data.</text>
</comment>
<protein>
    <submittedName>
        <fullName evidence="1">Uncharacterized protein</fullName>
    </submittedName>
</protein>
<sequence length="109" mass="12094">MTRCTEGAHCFAGRRRTRARAIDVIGREISSSDQVTPSLDREVTSRCSRTKFSCLKMTPCVEATRGAFAAQVPYPTVSLNRSRKHVAQLATVWRRFCLPAGTVSDVFSL</sequence>
<proteinExistence type="predicted"/>
<dbReference type="Proteomes" id="UP000499080">
    <property type="component" value="Unassembled WGS sequence"/>
</dbReference>
<keyword evidence="2" id="KW-1185">Reference proteome</keyword>